<feature type="domain" description="CHHC U11-48K-type" evidence="4">
    <location>
        <begin position="6"/>
        <end position="33"/>
    </location>
</feature>
<dbReference type="InterPro" id="IPR036236">
    <property type="entry name" value="Znf_C2H2_sf"/>
</dbReference>
<protein>
    <submittedName>
        <fullName evidence="5">GTSF1 factor</fullName>
    </submittedName>
</protein>
<keyword evidence="3" id="KW-0862">Zinc</keyword>
<dbReference type="SUPFAM" id="SSF57667">
    <property type="entry name" value="beta-beta-alpha zinc fingers"/>
    <property type="match status" value="2"/>
</dbReference>
<keyword evidence="1" id="KW-0479">Metal-binding</keyword>
<accession>A0A7K5P0F0</accession>
<evidence type="ECO:0000313" key="5">
    <source>
        <dbReference type="EMBL" id="NWT48736.1"/>
    </source>
</evidence>
<dbReference type="InterPro" id="IPR022776">
    <property type="entry name" value="TRM13/UPF0224_CHHC_Znf_dom"/>
</dbReference>
<dbReference type="InterPro" id="IPR051591">
    <property type="entry name" value="UPF0224_FAM112_RNA_Proc"/>
</dbReference>
<gene>
    <name evidence="5" type="primary">Gtsf1_1</name>
    <name evidence="5" type="ORF">CHRMAC_R15607</name>
</gene>
<dbReference type="EMBL" id="VYZF01005245">
    <property type="protein sequence ID" value="NWT48736.1"/>
    <property type="molecule type" value="Genomic_DNA"/>
</dbReference>
<dbReference type="GO" id="GO:0008270">
    <property type="term" value="F:zinc ion binding"/>
    <property type="evidence" value="ECO:0007669"/>
    <property type="project" value="UniProtKB-KW"/>
</dbReference>
<dbReference type="PANTHER" id="PTHR21402:SF5">
    <property type="entry name" value="GAMETOCYTE SPECIFIC FACTOR 1"/>
    <property type="match status" value="1"/>
</dbReference>
<dbReference type="AlphaFoldDB" id="A0A7K5P0F0"/>
<proteinExistence type="predicted"/>
<dbReference type="PANTHER" id="PTHR21402">
    <property type="entry name" value="GAMETOCYTE SPECIFIC FACTOR 1-RELATED"/>
    <property type="match status" value="1"/>
</dbReference>
<keyword evidence="2" id="KW-0863">Zinc-finger</keyword>
<organism evidence="5 6">
    <name type="scientific">Chroicocephalus maculipennis</name>
    <name type="common">Brown-hooded gull</name>
    <name type="synonym">Larus maculipennis</name>
    <dbReference type="NCBI Taxonomy" id="287016"/>
    <lineage>
        <taxon>Eukaryota</taxon>
        <taxon>Metazoa</taxon>
        <taxon>Chordata</taxon>
        <taxon>Craniata</taxon>
        <taxon>Vertebrata</taxon>
        <taxon>Euteleostomi</taxon>
        <taxon>Archelosauria</taxon>
        <taxon>Archosauria</taxon>
        <taxon>Dinosauria</taxon>
        <taxon>Saurischia</taxon>
        <taxon>Theropoda</taxon>
        <taxon>Coelurosauria</taxon>
        <taxon>Aves</taxon>
        <taxon>Neognathae</taxon>
        <taxon>Neoaves</taxon>
        <taxon>Charadriiformes</taxon>
        <taxon>Laridae</taxon>
        <taxon>Chroicocephalus</taxon>
    </lineage>
</organism>
<comment type="caution">
    <text evidence="5">The sequence shown here is derived from an EMBL/GenBank/DDBJ whole genome shotgun (WGS) entry which is preliminary data.</text>
</comment>
<dbReference type="PROSITE" id="PS51800">
    <property type="entry name" value="ZF_CHHC_U11_48K"/>
    <property type="match status" value="2"/>
</dbReference>
<name>A0A7K5P0F0_CHRMC</name>
<feature type="non-terminal residue" evidence="5">
    <location>
        <position position="97"/>
    </location>
</feature>
<evidence type="ECO:0000259" key="4">
    <source>
        <dbReference type="PROSITE" id="PS51800"/>
    </source>
</evidence>
<feature type="domain" description="CHHC U11-48K-type" evidence="4">
    <location>
        <begin position="40"/>
        <end position="67"/>
    </location>
</feature>
<evidence type="ECO:0000256" key="2">
    <source>
        <dbReference type="ARBA" id="ARBA00022771"/>
    </source>
</evidence>
<reference evidence="5 6" key="1">
    <citation type="submission" date="2019-09" db="EMBL/GenBank/DDBJ databases">
        <title>Bird 10,000 Genomes (B10K) Project - Family phase.</title>
        <authorList>
            <person name="Zhang G."/>
        </authorList>
    </citation>
    <scope>NUCLEOTIDE SEQUENCE [LARGE SCALE GENOMIC DNA]</scope>
    <source>
        <strain evidence="5">B10K-DU-021-33</strain>
        <tissue evidence="5">Mixed tissue sample</tissue>
    </source>
</reference>
<sequence length="97" mass="11180">MEREQLAQCPYDRSHLIRVSRLPYHLVKCQRNNPQVARTLATCPFNATHRVPRAELQSHVASCPNKFQLDLPDGTAMKQTEVPTTWQPPPCQEDWEA</sequence>
<evidence type="ECO:0000256" key="3">
    <source>
        <dbReference type="ARBA" id="ARBA00022833"/>
    </source>
</evidence>
<keyword evidence="6" id="KW-1185">Reference proteome</keyword>
<dbReference type="Pfam" id="PF05253">
    <property type="entry name" value="zf-U11-48K"/>
    <property type="match status" value="2"/>
</dbReference>
<evidence type="ECO:0000313" key="6">
    <source>
        <dbReference type="Proteomes" id="UP000524558"/>
    </source>
</evidence>
<feature type="non-terminal residue" evidence="5">
    <location>
        <position position="1"/>
    </location>
</feature>
<evidence type="ECO:0000256" key="1">
    <source>
        <dbReference type="ARBA" id="ARBA00022723"/>
    </source>
</evidence>
<dbReference type="Proteomes" id="UP000524558">
    <property type="component" value="Unassembled WGS sequence"/>
</dbReference>